<reference evidence="1" key="1">
    <citation type="submission" date="2019-10" db="EMBL/GenBank/DDBJ databases">
        <authorList>
            <person name="Soares A.E.R."/>
            <person name="Aleixo A."/>
            <person name="Schneider P."/>
            <person name="Miyaki C.Y."/>
            <person name="Schneider M.P."/>
            <person name="Mello C."/>
            <person name="Vasconcelos A.T.R."/>
        </authorList>
    </citation>
    <scope>NUCLEOTIDE SEQUENCE</scope>
    <source>
        <tissue evidence="1">Muscle</tissue>
    </source>
</reference>
<evidence type="ECO:0000313" key="1">
    <source>
        <dbReference type="EMBL" id="KAJ7406934.1"/>
    </source>
</evidence>
<accession>A0ABQ9CW28</accession>
<dbReference type="Proteomes" id="UP001145742">
    <property type="component" value="Unassembled WGS sequence"/>
</dbReference>
<keyword evidence="2" id="KW-1185">Reference proteome</keyword>
<proteinExistence type="predicted"/>
<gene>
    <name evidence="1" type="ORF">WISP_131178</name>
</gene>
<evidence type="ECO:0000313" key="2">
    <source>
        <dbReference type="Proteomes" id="UP001145742"/>
    </source>
</evidence>
<name>A0ABQ9CW28_9PASS</name>
<organism evidence="1 2">
    <name type="scientific">Willisornis vidua</name>
    <name type="common">Xingu scale-backed antbird</name>
    <dbReference type="NCBI Taxonomy" id="1566151"/>
    <lineage>
        <taxon>Eukaryota</taxon>
        <taxon>Metazoa</taxon>
        <taxon>Chordata</taxon>
        <taxon>Craniata</taxon>
        <taxon>Vertebrata</taxon>
        <taxon>Euteleostomi</taxon>
        <taxon>Archelosauria</taxon>
        <taxon>Archosauria</taxon>
        <taxon>Dinosauria</taxon>
        <taxon>Saurischia</taxon>
        <taxon>Theropoda</taxon>
        <taxon>Coelurosauria</taxon>
        <taxon>Aves</taxon>
        <taxon>Neognathae</taxon>
        <taxon>Neoaves</taxon>
        <taxon>Telluraves</taxon>
        <taxon>Australaves</taxon>
        <taxon>Passeriformes</taxon>
        <taxon>Thamnophilidae</taxon>
        <taxon>Willisornis</taxon>
    </lineage>
</organism>
<dbReference type="EMBL" id="WHWB01034626">
    <property type="protein sequence ID" value="KAJ7406934.1"/>
    <property type="molecule type" value="Genomic_DNA"/>
</dbReference>
<protein>
    <submittedName>
        <fullName evidence="1">Uncharacterized protein</fullName>
    </submittedName>
</protein>
<sequence>MPGAEQEQEGARIKMNSESSALTMSSPAVINQCARGGMEQEEVCTVFTDVDRWKDQEIKITLVVKDQTENGRNNSNRTIFPCFLPPRAGISEGVKMRIWADAVIATCISLSIVKAKAGTHPISSVCPVQNDFALQHEDVVPPGKLGAVIDTALQKIWIEKYQD</sequence>
<comment type="caution">
    <text evidence="1">The sequence shown here is derived from an EMBL/GenBank/DDBJ whole genome shotgun (WGS) entry which is preliminary data.</text>
</comment>